<comment type="subcellular location">
    <subcellularLocation>
        <location evidence="1 10">Cell outer membrane</location>
        <topology evidence="1 10">Multi-pass membrane protein</topology>
    </subcellularLocation>
</comment>
<feature type="domain" description="TonB-dependent receptor plug" evidence="14">
    <location>
        <begin position="46"/>
        <end position="163"/>
    </location>
</feature>
<evidence type="ECO:0000256" key="4">
    <source>
        <dbReference type="ARBA" id="ARBA00022452"/>
    </source>
</evidence>
<evidence type="ECO:0000256" key="6">
    <source>
        <dbReference type="ARBA" id="ARBA00023077"/>
    </source>
</evidence>
<evidence type="ECO:0000256" key="1">
    <source>
        <dbReference type="ARBA" id="ARBA00004571"/>
    </source>
</evidence>
<comment type="similarity">
    <text evidence="2 10 11">Belongs to the TonB-dependent receptor family.</text>
</comment>
<evidence type="ECO:0000259" key="14">
    <source>
        <dbReference type="Pfam" id="PF07715"/>
    </source>
</evidence>
<dbReference type="Gene3D" id="2.40.170.20">
    <property type="entry name" value="TonB-dependent receptor, beta-barrel domain"/>
    <property type="match status" value="1"/>
</dbReference>
<dbReference type="InterPro" id="IPR012910">
    <property type="entry name" value="Plug_dom"/>
</dbReference>
<dbReference type="Gene3D" id="2.170.130.10">
    <property type="entry name" value="TonB-dependent receptor, plug domain"/>
    <property type="match status" value="1"/>
</dbReference>
<keyword evidence="12" id="KW-0732">Signal</keyword>
<feature type="signal peptide" evidence="12">
    <location>
        <begin position="1"/>
        <end position="20"/>
    </location>
</feature>
<evidence type="ECO:0000256" key="8">
    <source>
        <dbReference type="ARBA" id="ARBA00023170"/>
    </source>
</evidence>
<dbReference type="EMBL" id="CP136336">
    <property type="protein sequence ID" value="WOB06193.1"/>
    <property type="molecule type" value="Genomic_DNA"/>
</dbReference>
<feature type="chain" id="PRO_5046645093" evidence="12">
    <location>
        <begin position="21"/>
        <end position="932"/>
    </location>
</feature>
<evidence type="ECO:0000256" key="2">
    <source>
        <dbReference type="ARBA" id="ARBA00009810"/>
    </source>
</evidence>
<dbReference type="InterPro" id="IPR000531">
    <property type="entry name" value="Beta-barrel_TonB"/>
</dbReference>
<evidence type="ECO:0000256" key="9">
    <source>
        <dbReference type="ARBA" id="ARBA00023237"/>
    </source>
</evidence>
<dbReference type="SUPFAM" id="SSF56935">
    <property type="entry name" value="Porins"/>
    <property type="match status" value="1"/>
</dbReference>
<dbReference type="PANTHER" id="PTHR47234">
    <property type="match status" value="1"/>
</dbReference>
<evidence type="ECO:0000313" key="15">
    <source>
        <dbReference type="EMBL" id="WOB06193.1"/>
    </source>
</evidence>
<keyword evidence="6 11" id="KW-0798">TonB box</keyword>
<keyword evidence="4 10" id="KW-1134">Transmembrane beta strand</keyword>
<evidence type="ECO:0000256" key="11">
    <source>
        <dbReference type="RuleBase" id="RU003357"/>
    </source>
</evidence>
<organism evidence="15 16">
    <name type="scientific">Piscinibacter gummiphilus</name>
    <dbReference type="NCBI Taxonomy" id="946333"/>
    <lineage>
        <taxon>Bacteria</taxon>
        <taxon>Pseudomonadati</taxon>
        <taxon>Pseudomonadota</taxon>
        <taxon>Betaproteobacteria</taxon>
        <taxon>Burkholderiales</taxon>
        <taxon>Sphaerotilaceae</taxon>
        <taxon>Piscinibacter</taxon>
    </lineage>
</organism>
<feature type="domain" description="TonB-dependent receptor-like beta-barrel" evidence="13">
    <location>
        <begin position="387"/>
        <end position="890"/>
    </location>
</feature>
<evidence type="ECO:0000256" key="12">
    <source>
        <dbReference type="SAM" id="SignalP"/>
    </source>
</evidence>
<gene>
    <name evidence="15" type="ORF">RXV79_14800</name>
</gene>
<dbReference type="PANTHER" id="PTHR47234:SF2">
    <property type="entry name" value="TONB-DEPENDENT RECEPTOR"/>
    <property type="match status" value="1"/>
</dbReference>
<keyword evidence="5 10" id="KW-0812">Transmembrane</keyword>
<dbReference type="Proteomes" id="UP001303946">
    <property type="component" value="Chromosome"/>
</dbReference>
<dbReference type="Pfam" id="PF07715">
    <property type="entry name" value="Plug"/>
    <property type="match status" value="1"/>
</dbReference>
<proteinExistence type="inferred from homology"/>
<evidence type="ECO:0000256" key="7">
    <source>
        <dbReference type="ARBA" id="ARBA00023136"/>
    </source>
</evidence>
<keyword evidence="8 15" id="KW-0675">Receptor</keyword>
<keyword evidence="16" id="KW-1185">Reference proteome</keyword>
<dbReference type="InterPro" id="IPR036942">
    <property type="entry name" value="Beta-barrel_TonB_sf"/>
</dbReference>
<sequence>MSTRTKICSAAMIAVGGALAVGSVRAQPQLERVEITGSAIRRIDAESALPVQILKKEDIARTGATSVTDLLQRLTYVQGSFNESAGVGGGAGGITTVSLHNLGDTRTLVLLNGHRMAQFGGQTLTGFAAAMDLNALPVAAIERIEILTDGASALYGADAIAGVVNFITRRNTDEGDVSVGLSFPRGGAREKRVSATKGFGSLEKDGFNVMLSLSHDERTRLDSVKRDFGNSAEVRFSHGGKNYRVQQVTAAAIPANAYHDNGTPADDSDDYLFNPYYVANGRCPDKTFLVSDFGDYCAFNFVGELEVYPARKRSSVLGSVNFKVGDQTPYVDWLYSESTMNSRIAPVPGTISIPAGSALHNTYLLPNGVVGDSEAYYRIFDLGNRTYEDKAKFFDFSAGSRGLLMGWDYNAFYAHSESKSVQNIAGLPGALAVSRVANSGLLDPFVGPGQQSPAGMAALNSINYKGYWDGGISKLDSVGVRASSELMTLPAGPLMLGAGVGFQRESFASRPSLYAQGRLADPVAGTLCDPSAPPGDPLECDQRFGDAAQSIPYTSSRNSYSAFGELIVPAAKGLEFITSLRHDRYDDFGKATTAKAGFQWRPNREVMVRGSVGTGFRAPTVPQIKAPRQNYGVTFDDYTCTPELQAIATSLGATCRPGPSQYDVIAAGNTELKPEKSRQRSVGIRFEPGRDVSLGADLWYVRVKNTIGQLTEQEVFANPDLYANSWTTRTETGTGNVYVAFLADNKNLGTDSLTGLDIDATGRMRLPFASLTSRVALTYMIREQRQLTPTGRKYSAIGGGDEALGVVTFRWLGSWANTFQHGNWAHTFTANFRSGYLDSTSTVEELDASGNPTGNYEDIRLPVKRHVTLDWQTQWNPRKDFVVTVGLLNVFDTKPPLSISSGGGNRGQQFGYDDRYYSSVGRTAYVNASYKF</sequence>
<dbReference type="InterPro" id="IPR039426">
    <property type="entry name" value="TonB-dep_rcpt-like"/>
</dbReference>
<evidence type="ECO:0000313" key="16">
    <source>
        <dbReference type="Proteomes" id="UP001303946"/>
    </source>
</evidence>
<evidence type="ECO:0000256" key="3">
    <source>
        <dbReference type="ARBA" id="ARBA00022448"/>
    </source>
</evidence>
<dbReference type="InterPro" id="IPR037066">
    <property type="entry name" value="Plug_dom_sf"/>
</dbReference>
<keyword evidence="7 10" id="KW-0472">Membrane</keyword>
<accession>A0ABZ0CTJ2</accession>
<protein>
    <submittedName>
        <fullName evidence="15">TonB-dependent receptor</fullName>
    </submittedName>
</protein>
<dbReference type="Pfam" id="PF00593">
    <property type="entry name" value="TonB_dep_Rec_b-barrel"/>
    <property type="match status" value="1"/>
</dbReference>
<keyword evidence="3 10" id="KW-0813">Transport</keyword>
<evidence type="ECO:0000256" key="10">
    <source>
        <dbReference type="PROSITE-ProRule" id="PRU01360"/>
    </source>
</evidence>
<keyword evidence="9 10" id="KW-0998">Cell outer membrane</keyword>
<dbReference type="RefSeq" id="WP_316698546.1">
    <property type="nucleotide sequence ID" value="NZ_CP136336.1"/>
</dbReference>
<reference evidence="15 16" key="1">
    <citation type="submission" date="2023-10" db="EMBL/GenBank/DDBJ databases">
        <title>Bacteria for the degradation of biodegradable plastic PBAT(Polybutylene adipate terephthalate).</title>
        <authorList>
            <person name="Weon H.-Y."/>
            <person name="Yeon J."/>
        </authorList>
    </citation>
    <scope>NUCLEOTIDE SEQUENCE [LARGE SCALE GENOMIC DNA]</scope>
    <source>
        <strain evidence="15 16">SBD 7-3</strain>
    </source>
</reference>
<evidence type="ECO:0000256" key="5">
    <source>
        <dbReference type="ARBA" id="ARBA00022692"/>
    </source>
</evidence>
<name>A0ABZ0CTJ2_9BURK</name>
<dbReference type="PROSITE" id="PS52016">
    <property type="entry name" value="TONB_DEPENDENT_REC_3"/>
    <property type="match status" value="1"/>
</dbReference>
<evidence type="ECO:0000259" key="13">
    <source>
        <dbReference type="Pfam" id="PF00593"/>
    </source>
</evidence>